<dbReference type="RefSeq" id="WP_091267072.1">
    <property type="nucleotide sequence ID" value="NZ_FNFK01000025.1"/>
</dbReference>
<reference evidence="2" key="1">
    <citation type="submission" date="2016-10" db="EMBL/GenBank/DDBJ databases">
        <authorList>
            <person name="Varghese N."/>
            <person name="Submissions S."/>
        </authorList>
    </citation>
    <scope>NUCLEOTIDE SEQUENCE [LARGE SCALE GENOMIC DNA]</scope>
    <source>
        <strain evidence="2">DSM 19181</strain>
    </source>
</reference>
<dbReference type="STRING" id="426701.SAMN04488098_102510"/>
<proteinExistence type="predicted"/>
<name>A0A1G9B671_9LACT</name>
<evidence type="ECO:0000313" key="1">
    <source>
        <dbReference type="EMBL" id="SDK35007.1"/>
    </source>
</evidence>
<dbReference type="Proteomes" id="UP000199433">
    <property type="component" value="Unassembled WGS sequence"/>
</dbReference>
<organism evidence="1 2">
    <name type="scientific">Alkalibacterium thalassium</name>
    <dbReference type="NCBI Taxonomy" id="426701"/>
    <lineage>
        <taxon>Bacteria</taxon>
        <taxon>Bacillati</taxon>
        <taxon>Bacillota</taxon>
        <taxon>Bacilli</taxon>
        <taxon>Lactobacillales</taxon>
        <taxon>Carnobacteriaceae</taxon>
        <taxon>Alkalibacterium</taxon>
    </lineage>
</organism>
<protein>
    <submittedName>
        <fullName evidence="1">Uncharacterized protein</fullName>
    </submittedName>
</protein>
<sequence>MNYLELYNDVLIVVLEGRPTNAISLLKAINKRPIIVDALEQGGNCKYSIQFTFETLQMKI</sequence>
<dbReference type="AlphaFoldDB" id="A0A1G9B671"/>
<keyword evidence="2" id="KW-1185">Reference proteome</keyword>
<dbReference type="EMBL" id="FNFK01000025">
    <property type="protein sequence ID" value="SDK35007.1"/>
    <property type="molecule type" value="Genomic_DNA"/>
</dbReference>
<gene>
    <name evidence="1" type="ORF">SAMN04488098_102510</name>
</gene>
<accession>A0A1G9B671</accession>
<evidence type="ECO:0000313" key="2">
    <source>
        <dbReference type="Proteomes" id="UP000199433"/>
    </source>
</evidence>